<dbReference type="EMBL" id="JBHRSL010000027">
    <property type="protein sequence ID" value="MFC3053489.1"/>
    <property type="molecule type" value="Genomic_DNA"/>
</dbReference>
<organism evidence="2 3">
    <name type="scientific">Kordiimonas pumila</name>
    <dbReference type="NCBI Taxonomy" id="2161677"/>
    <lineage>
        <taxon>Bacteria</taxon>
        <taxon>Pseudomonadati</taxon>
        <taxon>Pseudomonadota</taxon>
        <taxon>Alphaproteobacteria</taxon>
        <taxon>Kordiimonadales</taxon>
        <taxon>Kordiimonadaceae</taxon>
        <taxon>Kordiimonas</taxon>
    </lineage>
</organism>
<dbReference type="InterPro" id="IPR011576">
    <property type="entry name" value="Pyridox_Oxase_N"/>
</dbReference>
<name>A0ABV7DA12_9PROT</name>
<feature type="domain" description="Pyridoxamine 5'-phosphate oxidase N-terminal" evidence="1">
    <location>
        <begin position="9"/>
        <end position="130"/>
    </location>
</feature>
<comment type="caution">
    <text evidence="2">The sequence shown here is derived from an EMBL/GenBank/DDBJ whole genome shotgun (WGS) entry which is preliminary data.</text>
</comment>
<evidence type="ECO:0000313" key="3">
    <source>
        <dbReference type="Proteomes" id="UP001595444"/>
    </source>
</evidence>
<keyword evidence="3" id="KW-1185">Reference proteome</keyword>
<dbReference type="PANTHER" id="PTHR39336">
    <property type="entry name" value="PYRIDOXAMINE PHOSPHATE OXIDASE FAMILY PROTEIN (AFU_ORTHOLOGUE AFUA_6G11440)"/>
    <property type="match status" value="1"/>
</dbReference>
<dbReference type="SUPFAM" id="SSF50475">
    <property type="entry name" value="FMN-binding split barrel"/>
    <property type="match status" value="1"/>
</dbReference>
<gene>
    <name evidence="2" type="ORF">ACFOKA_16440</name>
</gene>
<dbReference type="InterPro" id="IPR012349">
    <property type="entry name" value="Split_barrel_FMN-bd"/>
</dbReference>
<evidence type="ECO:0000313" key="2">
    <source>
        <dbReference type="EMBL" id="MFC3053489.1"/>
    </source>
</evidence>
<dbReference type="RefSeq" id="WP_194215562.1">
    <property type="nucleotide sequence ID" value="NZ_CP061205.1"/>
</dbReference>
<dbReference type="Gene3D" id="2.30.110.10">
    <property type="entry name" value="Electron Transport, Fmn-binding Protein, Chain A"/>
    <property type="match status" value="1"/>
</dbReference>
<reference evidence="3" key="1">
    <citation type="journal article" date="2019" name="Int. J. Syst. Evol. Microbiol.">
        <title>The Global Catalogue of Microorganisms (GCM) 10K type strain sequencing project: providing services to taxonomists for standard genome sequencing and annotation.</title>
        <authorList>
            <consortium name="The Broad Institute Genomics Platform"/>
            <consortium name="The Broad Institute Genome Sequencing Center for Infectious Disease"/>
            <person name="Wu L."/>
            <person name="Ma J."/>
        </authorList>
    </citation>
    <scope>NUCLEOTIDE SEQUENCE [LARGE SCALE GENOMIC DNA]</scope>
    <source>
        <strain evidence="3">KCTC 62164</strain>
    </source>
</reference>
<dbReference type="Pfam" id="PF01243">
    <property type="entry name" value="PNPOx_N"/>
    <property type="match status" value="1"/>
</dbReference>
<evidence type="ECO:0000259" key="1">
    <source>
        <dbReference type="Pfam" id="PF01243"/>
    </source>
</evidence>
<accession>A0ABV7DA12</accession>
<dbReference type="Proteomes" id="UP001595444">
    <property type="component" value="Unassembled WGS sequence"/>
</dbReference>
<protein>
    <submittedName>
        <fullName evidence="2">Pyridoxamine 5'-phosphate oxidase family protein</fullName>
    </submittedName>
</protein>
<dbReference type="PANTHER" id="PTHR39336:SF1">
    <property type="entry name" value="PYRIDOXAMINE PHOSPHATE OXIDASE FAMILY PROTEIN (AFU_ORTHOLOGUE AFUA_6G11440)"/>
    <property type="match status" value="1"/>
</dbReference>
<proteinExistence type="predicted"/>
<sequence>MAQFYDDITPMLQKFIEKQPMFFTASACSSGRVNLSPKGMGGFRILNPKLCGYMDMVGSGNETAAHIKNDGRLTFMFNSYGRQALIVRLYGQGRVVRTGHPEFDTLAPLFPERRGQRQIILMDVESTQTSCGWGVPEMELIRERNAYQKFLDKTSDEKIVSDMQIENVCSIDGFDTGLND</sequence>